<name>A0A7R9TKY1_MICPS</name>
<feature type="region of interest" description="Disordered" evidence="1">
    <location>
        <begin position="116"/>
        <end position="152"/>
    </location>
</feature>
<organism evidence="2">
    <name type="scientific">Micromonas pusilla</name>
    <name type="common">Picoplanktonic green alga</name>
    <name type="synonym">Chromulina pusilla</name>
    <dbReference type="NCBI Taxonomy" id="38833"/>
    <lineage>
        <taxon>Eukaryota</taxon>
        <taxon>Viridiplantae</taxon>
        <taxon>Chlorophyta</taxon>
        <taxon>Mamiellophyceae</taxon>
        <taxon>Mamiellales</taxon>
        <taxon>Mamiellaceae</taxon>
        <taxon>Micromonas</taxon>
    </lineage>
</organism>
<evidence type="ECO:0000313" key="2">
    <source>
        <dbReference type="EMBL" id="CAD8238174.1"/>
    </source>
</evidence>
<accession>A0A7R9TKY1</accession>
<reference evidence="2" key="1">
    <citation type="submission" date="2021-01" db="EMBL/GenBank/DDBJ databases">
        <authorList>
            <person name="Corre E."/>
            <person name="Pelletier E."/>
            <person name="Niang G."/>
            <person name="Scheremetjew M."/>
            <person name="Finn R."/>
            <person name="Kale V."/>
            <person name="Holt S."/>
            <person name="Cochrane G."/>
            <person name="Meng A."/>
            <person name="Brown T."/>
            <person name="Cohen L."/>
        </authorList>
    </citation>
    <scope>NUCLEOTIDE SEQUENCE</scope>
    <source>
        <strain evidence="2">RCC1614</strain>
    </source>
</reference>
<feature type="region of interest" description="Disordered" evidence="1">
    <location>
        <begin position="1"/>
        <end position="29"/>
    </location>
</feature>
<sequence length="197" mass="20944">MPGSTMDSMPGSTMDHGDTMSSADHSRRADKHLTVHHRVGYPSCYVPMSSGGDDRFDCDVGMMFPNSEEGTVDVYHERGVDAGYCYFIRARDAYEADIPCPQGFDSRAVSLNDATDATDTAEAADPATAEAAEPATAAYDQAAEPATAAAEPAPAAYDHYSGYGDYSEHGGDDAYSGYGDYGDSGGYDFGDYSFGYE</sequence>
<evidence type="ECO:0000256" key="1">
    <source>
        <dbReference type="SAM" id="MobiDB-lite"/>
    </source>
</evidence>
<protein>
    <submittedName>
        <fullName evidence="2">Uncharacterized protein</fullName>
    </submittedName>
</protein>
<feature type="compositionally biased region" description="Polar residues" evidence="1">
    <location>
        <begin position="1"/>
        <end position="11"/>
    </location>
</feature>
<dbReference type="EMBL" id="HBDY01008187">
    <property type="protein sequence ID" value="CAD8238174.1"/>
    <property type="molecule type" value="Transcribed_RNA"/>
</dbReference>
<proteinExistence type="predicted"/>
<gene>
    <name evidence="2" type="ORF">MPUS1402_LOCUS6058</name>
</gene>
<dbReference type="AlphaFoldDB" id="A0A7R9TKY1"/>